<sequence>MENTSNTLQKAIEILNEATEDDKNKYYEDALPTYVQDKHLDNIMEHPSITLQKAIEILIEAAEDDKNKYYEDALPTYVKGVIVLLHVFNHNVDNPTATMEAKSKSLAYMQRAKKLKDFLEKEKILTVNKYLDDLETITDSDIVNVLFETICLYKDSEEESSSVPVSESNSSLH</sequence>
<keyword evidence="2" id="KW-1185">Reference proteome</keyword>
<dbReference type="Gene3D" id="1.20.58.80">
    <property type="entry name" value="Phosphotransferase system, lactose/cellobiose-type IIA subunit"/>
    <property type="match status" value="2"/>
</dbReference>
<dbReference type="Pfam" id="PF04212">
    <property type="entry name" value="MIT"/>
    <property type="match status" value="1"/>
</dbReference>
<dbReference type="RefSeq" id="XP_022826273.1">
    <property type="nucleotide sequence ID" value="XM_022970505.1"/>
</dbReference>
<feature type="domain" description="MIT" evidence="1">
    <location>
        <begin position="47"/>
        <end position="124"/>
    </location>
</feature>
<name>A0A9J7ISE7_SPOLT</name>
<dbReference type="GeneID" id="111356220"/>
<dbReference type="SUPFAM" id="SSF116846">
    <property type="entry name" value="MIT domain"/>
    <property type="match status" value="2"/>
</dbReference>
<evidence type="ECO:0000313" key="3">
    <source>
        <dbReference type="RefSeq" id="XP_022826273.1"/>
    </source>
</evidence>
<gene>
    <name evidence="3" type="primary">LOC111356220</name>
</gene>
<evidence type="ECO:0000259" key="1">
    <source>
        <dbReference type="SMART" id="SM00745"/>
    </source>
</evidence>
<dbReference type="OrthoDB" id="29072at2759"/>
<proteinExistence type="predicted"/>
<dbReference type="AlphaFoldDB" id="A0A9J7ISE7"/>
<accession>A0A9J7ISE7</accession>
<protein>
    <submittedName>
        <fullName evidence="3">Uncharacterized protein LOC111356220</fullName>
    </submittedName>
</protein>
<organism evidence="2 3">
    <name type="scientific">Spodoptera litura</name>
    <name type="common">Asian cotton leafworm</name>
    <dbReference type="NCBI Taxonomy" id="69820"/>
    <lineage>
        <taxon>Eukaryota</taxon>
        <taxon>Metazoa</taxon>
        <taxon>Ecdysozoa</taxon>
        <taxon>Arthropoda</taxon>
        <taxon>Hexapoda</taxon>
        <taxon>Insecta</taxon>
        <taxon>Pterygota</taxon>
        <taxon>Neoptera</taxon>
        <taxon>Endopterygota</taxon>
        <taxon>Lepidoptera</taxon>
        <taxon>Glossata</taxon>
        <taxon>Ditrysia</taxon>
        <taxon>Noctuoidea</taxon>
        <taxon>Noctuidae</taxon>
        <taxon>Amphipyrinae</taxon>
        <taxon>Spodoptera</taxon>
    </lineage>
</organism>
<dbReference type="InterPro" id="IPR036181">
    <property type="entry name" value="MIT_dom_sf"/>
</dbReference>
<dbReference type="InterPro" id="IPR007330">
    <property type="entry name" value="MIT_dom"/>
</dbReference>
<dbReference type="SMART" id="SM00745">
    <property type="entry name" value="MIT"/>
    <property type="match status" value="1"/>
</dbReference>
<reference evidence="3" key="1">
    <citation type="submission" date="2025-08" db="UniProtKB">
        <authorList>
            <consortium name="RefSeq"/>
        </authorList>
    </citation>
    <scope>IDENTIFICATION</scope>
    <source>
        <strain evidence="3">Ishihara</strain>
        <tissue evidence="3">Whole body</tissue>
    </source>
</reference>
<dbReference type="KEGG" id="sliu:111356220"/>
<evidence type="ECO:0000313" key="2">
    <source>
        <dbReference type="Proteomes" id="UP000301870"/>
    </source>
</evidence>
<dbReference type="Proteomes" id="UP000301870">
    <property type="component" value="Chromosome 22"/>
</dbReference>